<dbReference type="AlphaFoldDB" id="A0AA38P0E7"/>
<name>A0AA38P0E7_9AGAR</name>
<dbReference type="InterPro" id="IPR050745">
    <property type="entry name" value="Multifunctional_regulatory"/>
</dbReference>
<feature type="domain" description="Nephrocystin 3-like N-terminal" evidence="5">
    <location>
        <begin position="78"/>
        <end position="242"/>
    </location>
</feature>
<dbReference type="SMART" id="SM00248">
    <property type="entry name" value="ANK"/>
    <property type="match status" value="9"/>
</dbReference>
<dbReference type="PROSITE" id="PS50088">
    <property type="entry name" value="ANK_REPEAT"/>
    <property type="match status" value="8"/>
</dbReference>
<proteinExistence type="predicted"/>
<dbReference type="InterPro" id="IPR002110">
    <property type="entry name" value="Ankyrin_rpt"/>
</dbReference>
<evidence type="ECO:0000259" key="5">
    <source>
        <dbReference type="Pfam" id="PF24883"/>
    </source>
</evidence>
<dbReference type="EMBL" id="MU806622">
    <property type="protein sequence ID" value="KAJ3833856.1"/>
    <property type="molecule type" value="Genomic_DNA"/>
</dbReference>
<dbReference type="Pfam" id="PF24883">
    <property type="entry name" value="NPHP3_N"/>
    <property type="match status" value="1"/>
</dbReference>
<organism evidence="6 7">
    <name type="scientific">Lentinula raphanica</name>
    <dbReference type="NCBI Taxonomy" id="153919"/>
    <lineage>
        <taxon>Eukaryota</taxon>
        <taxon>Fungi</taxon>
        <taxon>Dikarya</taxon>
        <taxon>Basidiomycota</taxon>
        <taxon>Agaricomycotina</taxon>
        <taxon>Agaricomycetes</taxon>
        <taxon>Agaricomycetidae</taxon>
        <taxon>Agaricales</taxon>
        <taxon>Marasmiineae</taxon>
        <taxon>Omphalotaceae</taxon>
        <taxon>Lentinula</taxon>
    </lineage>
</organism>
<dbReference type="PANTHER" id="PTHR24189">
    <property type="entry name" value="MYOTROPHIN"/>
    <property type="match status" value="1"/>
</dbReference>
<evidence type="ECO:0000256" key="1">
    <source>
        <dbReference type="ARBA" id="ARBA00022737"/>
    </source>
</evidence>
<evidence type="ECO:0000256" key="2">
    <source>
        <dbReference type="ARBA" id="ARBA00023043"/>
    </source>
</evidence>
<dbReference type="Pfam" id="PF13637">
    <property type="entry name" value="Ank_4"/>
    <property type="match status" value="1"/>
</dbReference>
<feature type="repeat" description="ANK" evidence="3">
    <location>
        <begin position="735"/>
        <end position="767"/>
    </location>
</feature>
<feature type="domain" description="GPI inositol-deacylase winged helix" evidence="4">
    <location>
        <begin position="350"/>
        <end position="427"/>
    </location>
</feature>
<dbReference type="InterPro" id="IPR054471">
    <property type="entry name" value="GPIID_WHD"/>
</dbReference>
<accession>A0AA38P0E7</accession>
<gene>
    <name evidence="6" type="ORF">F5878DRAFT_713012</name>
</gene>
<feature type="repeat" description="ANK" evidence="3">
    <location>
        <begin position="573"/>
        <end position="602"/>
    </location>
</feature>
<reference evidence="6" key="1">
    <citation type="submission" date="2022-08" db="EMBL/GenBank/DDBJ databases">
        <authorList>
            <consortium name="DOE Joint Genome Institute"/>
            <person name="Min B."/>
            <person name="Riley R."/>
            <person name="Sierra-Patev S."/>
            <person name="Naranjo-Ortiz M."/>
            <person name="Looney B."/>
            <person name="Konkel Z."/>
            <person name="Slot J.C."/>
            <person name="Sakamoto Y."/>
            <person name="Steenwyk J.L."/>
            <person name="Rokas A."/>
            <person name="Carro J."/>
            <person name="Camarero S."/>
            <person name="Ferreira P."/>
            <person name="Molpeceres G."/>
            <person name="Ruiz-Duenas F.J."/>
            <person name="Serrano A."/>
            <person name="Henrissat B."/>
            <person name="Drula E."/>
            <person name="Hughes K.W."/>
            <person name="Mata J.L."/>
            <person name="Ishikawa N.K."/>
            <person name="Vargas-Isla R."/>
            <person name="Ushijima S."/>
            <person name="Smith C.A."/>
            <person name="Ahrendt S."/>
            <person name="Andreopoulos W."/>
            <person name="He G."/>
            <person name="Labutti K."/>
            <person name="Lipzen A."/>
            <person name="Ng V."/>
            <person name="Sandor L."/>
            <person name="Barry K."/>
            <person name="Martinez A.T."/>
            <person name="Xiao Y."/>
            <person name="Gibbons J.G."/>
            <person name="Terashima K."/>
            <person name="Hibbett D.S."/>
            <person name="Grigoriev I.V."/>
        </authorList>
    </citation>
    <scope>NUCLEOTIDE SEQUENCE</scope>
    <source>
        <strain evidence="6">TFB9207</strain>
    </source>
</reference>
<evidence type="ECO:0000256" key="3">
    <source>
        <dbReference type="PROSITE-ProRule" id="PRU00023"/>
    </source>
</evidence>
<dbReference type="Pfam" id="PF12796">
    <property type="entry name" value="Ank_2"/>
    <property type="match status" value="2"/>
</dbReference>
<dbReference type="PRINTS" id="PR01415">
    <property type="entry name" value="ANKYRIN"/>
</dbReference>
<comment type="caution">
    <text evidence="6">The sequence shown here is derived from an EMBL/GenBank/DDBJ whole genome shotgun (WGS) entry which is preliminary data.</text>
</comment>
<dbReference type="InterPro" id="IPR036770">
    <property type="entry name" value="Ankyrin_rpt-contain_sf"/>
</dbReference>
<evidence type="ECO:0000259" key="4">
    <source>
        <dbReference type="Pfam" id="PF22939"/>
    </source>
</evidence>
<feature type="repeat" description="ANK" evidence="3">
    <location>
        <begin position="800"/>
        <end position="829"/>
    </location>
</feature>
<feature type="repeat" description="ANK" evidence="3">
    <location>
        <begin position="636"/>
        <end position="668"/>
    </location>
</feature>
<dbReference type="Proteomes" id="UP001163846">
    <property type="component" value="Unassembled WGS sequence"/>
</dbReference>
<dbReference type="SUPFAM" id="SSF52540">
    <property type="entry name" value="P-loop containing nucleoside triphosphate hydrolases"/>
    <property type="match status" value="1"/>
</dbReference>
<keyword evidence="1" id="KW-0677">Repeat</keyword>
<feature type="repeat" description="ANK" evidence="3">
    <location>
        <begin position="669"/>
        <end position="701"/>
    </location>
</feature>
<dbReference type="Gene3D" id="1.25.40.20">
    <property type="entry name" value="Ankyrin repeat-containing domain"/>
    <property type="match status" value="3"/>
</dbReference>
<feature type="repeat" description="ANK" evidence="3">
    <location>
        <begin position="768"/>
        <end position="800"/>
    </location>
</feature>
<evidence type="ECO:0000313" key="7">
    <source>
        <dbReference type="Proteomes" id="UP001163846"/>
    </source>
</evidence>
<dbReference type="Pfam" id="PF22939">
    <property type="entry name" value="WHD_GPIID"/>
    <property type="match status" value="1"/>
</dbReference>
<feature type="repeat" description="ANK" evidence="3">
    <location>
        <begin position="603"/>
        <end position="635"/>
    </location>
</feature>
<dbReference type="PANTHER" id="PTHR24189:SF50">
    <property type="entry name" value="ANKYRIN REPEAT AND SOCS BOX PROTEIN 2"/>
    <property type="match status" value="1"/>
</dbReference>
<dbReference type="SUPFAM" id="SSF48403">
    <property type="entry name" value="Ankyrin repeat"/>
    <property type="match status" value="1"/>
</dbReference>
<keyword evidence="7" id="KW-1185">Reference proteome</keyword>
<dbReference type="Gene3D" id="3.40.50.300">
    <property type="entry name" value="P-loop containing nucleotide triphosphate hydrolases"/>
    <property type="match status" value="1"/>
</dbReference>
<dbReference type="InterPro" id="IPR056884">
    <property type="entry name" value="NPHP3-like_N"/>
</dbReference>
<feature type="repeat" description="ANK" evidence="3">
    <location>
        <begin position="702"/>
        <end position="734"/>
    </location>
</feature>
<protein>
    <submittedName>
        <fullName evidence="6">Ankyrin repeat-containing domain protein</fullName>
    </submittedName>
</protein>
<keyword evidence="2 3" id="KW-0040">ANK repeat</keyword>
<dbReference type="InterPro" id="IPR027417">
    <property type="entry name" value="P-loop_NTPase"/>
</dbReference>
<evidence type="ECO:0000313" key="6">
    <source>
        <dbReference type="EMBL" id="KAJ3833856.1"/>
    </source>
</evidence>
<dbReference type="PROSITE" id="PS50297">
    <property type="entry name" value="ANK_REP_REGION"/>
    <property type="match status" value="5"/>
</dbReference>
<sequence length="829" mass="92863">MSYRTDNPSYVDQQVRSDGMFHYAKNFVINGGVFNIVRGNNMVYYNFLNQDSEKPEEWLVAPNCSINYASTASKRVEGTGQWILQDQAYLEWKKNTDILWIEGKAGSGKTFLITSIIKDLQESQDSSLVIYHYFDIRDNARAKTSYRGFLLFLLLQLGVYDHKITSVLQSLKESVHHGFTDSKLTNQEVVGMLIDIAKGFVQRATKIRIVIDALNECEDSSLVLDFIAEMASLSSVGIIISSCGQPQNCKYFTISLRKNHILNEDIATFVDGYIKKFFRSVYPTKYKDQIKQTLIEKADEGFQYIGCQLQLFQHCQNSRAVESALTQLPSDLKETYTRALEQYLRDDQAKEKQNLLLWLLYSYKPLHKSQAAIILSIDLDSLQANPYAEMLDALKTITNTILVIVDNNDMIQLAHASVREFLLESHSNVNVQALFSNTQLAHKIMGQMFSSSQKESEKPWITFHQYATQYWAEHSYYSEKDKMLLKNNIDLSQRFLSQNDKHFKTWQNEYNYVGKRAARGGKIFKNCSPLHVAAFFGLKQTMHVLLQEMKLADSETHSNILSDINMSGEILGTAAQAAASGGHQEILEQLLSAGADINAQGGYHGTALQVAAFCGHRNVIQLLLAKGAAISTQKGLHGTALHAAVSEGHKEIVQLLLESNANINSPGRHYGIALHAAVSEAHDNITELLLYHGADVTAQKRSHETALQVAVSKGHKNIVELLLKHGAVIDDHNGYYGTALYTAVTKGHKDIIQMLLDQGAKVNAQHKYHGTALHKAVSMGRKDIIRLLLKHGADVNVQGYHKTVLQEAITTGQKDIIEFLLAQGANVNF</sequence>